<keyword evidence="3" id="KW-0949">S-adenosyl-L-methionine</keyword>
<dbReference type="Pfam" id="PF08100">
    <property type="entry name" value="Dimerisation"/>
    <property type="match status" value="1"/>
</dbReference>
<name>A0A0D1ZVK1_EXOME</name>
<dbReference type="InterPro" id="IPR036388">
    <property type="entry name" value="WH-like_DNA-bd_sf"/>
</dbReference>
<sequence>MSLLQNLLSSISGKGDQVVSLLGDRLSQLDLEVSGPFDPPNRPDDDVCNLAQSLVTDCQQLISLLVPRRMQLLQIAFAGALPAAIAVVSHFKVADAIEELGGKATAGEIAEKVGTDTTKLSNVLRTLTAHYVFEELEGAYFKNNRQSREIVVAGGGAAMIESYAQTSGKSLVGLLPVMRDKEWMHSFDARKSAFSKAYGEPVGIIDYMFDPKHEDELATLMAGIPWLSEMSARETVEHFDWLRWGKTAKVCDMGCADGGIMAHLKIKEPSLHVICQDLEPALPRTRAVMDQMVPGAVEAGTVEIMVHDYFTEQTRPADAYFMRGVLHDYSDDDCVTILNRLKPRLLENPRARLLVNEVLVPILPTVPGHENRPISDTKPTDQSCFVEVTSAMQLHSVAMQAGFERTFQEFDAIFKRAGYQVHQVYQLQYFTAIVEISPDNQQSKL</sequence>
<keyword evidence="1" id="KW-0489">Methyltransferase</keyword>
<dbReference type="OMA" id="WFELPEN"/>
<dbReference type="STRING" id="212818.A0A0D1ZVK1"/>
<dbReference type="Gene3D" id="3.40.50.150">
    <property type="entry name" value="Vaccinia Virus protein VP39"/>
    <property type="match status" value="1"/>
</dbReference>
<dbReference type="InterPro" id="IPR012967">
    <property type="entry name" value="COMT_dimerisation"/>
</dbReference>
<dbReference type="Proteomes" id="UP000054302">
    <property type="component" value="Unassembled WGS sequence"/>
</dbReference>
<dbReference type="InterPro" id="IPR036390">
    <property type="entry name" value="WH_DNA-bd_sf"/>
</dbReference>
<evidence type="ECO:0000256" key="2">
    <source>
        <dbReference type="ARBA" id="ARBA00022679"/>
    </source>
</evidence>
<feature type="domain" description="O-methyltransferase C-terminal" evidence="4">
    <location>
        <begin position="192"/>
        <end position="420"/>
    </location>
</feature>
<evidence type="ECO:0000313" key="6">
    <source>
        <dbReference type="EMBL" id="KIV90848.1"/>
    </source>
</evidence>
<dbReference type="GO" id="GO:0046983">
    <property type="term" value="F:protein dimerization activity"/>
    <property type="evidence" value="ECO:0007669"/>
    <property type="project" value="InterPro"/>
</dbReference>
<dbReference type="PROSITE" id="PS51683">
    <property type="entry name" value="SAM_OMT_II"/>
    <property type="match status" value="1"/>
</dbReference>
<accession>A0A0D1ZVK1</accession>
<dbReference type="OrthoDB" id="1606438at2759"/>
<dbReference type="SUPFAM" id="SSF46785">
    <property type="entry name" value="Winged helix' DNA-binding domain"/>
    <property type="match status" value="1"/>
</dbReference>
<dbReference type="HOGENOM" id="CLU_005533_0_5_1"/>
<keyword evidence="7" id="KW-1185">Reference proteome</keyword>
<proteinExistence type="predicted"/>
<evidence type="ECO:0000256" key="1">
    <source>
        <dbReference type="ARBA" id="ARBA00022603"/>
    </source>
</evidence>
<dbReference type="RefSeq" id="XP_016222422.1">
    <property type="nucleotide sequence ID" value="XM_016370129.1"/>
</dbReference>
<evidence type="ECO:0000313" key="7">
    <source>
        <dbReference type="Proteomes" id="UP000054302"/>
    </source>
</evidence>
<dbReference type="SUPFAM" id="SSF53335">
    <property type="entry name" value="S-adenosyl-L-methionine-dependent methyltransferases"/>
    <property type="match status" value="1"/>
</dbReference>
<gene>
    <name evidence="6" type="ORF">PV10_05456</name>
</gene>
<dbReference type="PANTHER" id="PTHR43712">
    <property type="entry name" value="PUTATIVE (AFU_ORTHOLOGUE AFUA_4G14580)-RELATED"/>
    <property type="match status" value="1"/>
</dbReference>
<dbReference type="GO" id="GO:0032259">
    <property type="term" value="P:methylation"/>
    <property type="evidence" value="ECO:0007669"/>
    <property type="project" value="UniProtKB-KW"/>
</dbReference>
<keyword evidence="2" id="KW-0808">Transferase</keyword>
<evidence type="ECO:0000259" key="4">
    <source>
        <dbReference type="Pfam" id="PF00891"/>
    </source>
</evidence>
<protein>
    <submittedName>
        <fullName evidence="6">Uncharacterized protein</fullName>
    </submittedName>
</protein>
<dbReference type="InterPro" id="IPR016461">
    <property type="entry name" value="COMT-like"/>
</dbReference>
<dbReference type="Pfam" id="PF00891">
    <property type="entry name" value="Methyltransf_2"/>
    <property type="match status" value="1"/>
</dbReference>
<dbReference type="AlphaFoldDB" id="A0A0D1ZVK1"/>
<dbReference type="GeneID" id="27323301"/>
<dbReference type="VEuPathDB" id="FungiDB:PV10_05456"/>
<reference evidence="6 7" key="1">
    <citation type="submission" date="2015-01" db="EMBL/GenBank/DDBJ databases">
        <title>The Genome Sequence of Exophiala mesophila CBS40295.</title>
        <authorList>
            <consortium name="The Broad Institute Genomics Platform"/>
            <person name="Cuomo C."/>
            <person name="de Hoog S."/>
            <person name="Gorbushina A."/>
            <person name="Stielow B."/>
            <person name="Teixiera M."/>
            <person name="Abouelleil A."/>
            <person name="Chapman S.B."/>
            <person name="Priest M."/>
            <person name="Young S.K."/>
            <person name="Wortman J."/>
            <person name="Nusbaum C."/>
            <person name="Birren B."/>
        </authorList>
    </citation>
    <scope>NUCLEOTIDE SEQUENCE [LARGE SCALE GENOMIC DNA]</scope>
    <source>
        <strain evidence="6 7">CBS 40295</strain>
    </source>
</reference>
<evidence type="ECO:0000256" key="3">
    <source>
        <dbReference type="ARBA" id="ARBA00022691"/>
    </source>
</evidence>
<dbReference type="Gene3D" id="1.10.10.10">
    <property type="entry name" value="Winged helix-like DNA-binding domain superfamily/Winged helix DNA-binding domain"/>
    <property type="match status" value="1"/>
</dbReference>
<organism evidence="6 7">
    <name type="scientific">Exophiala mesophila</name>
    <name type="common">Black yeast-like fungus</name>
    <dbReference type="NCBI Taxonomy" id="212818"/>
    <lineage>
        <taxon>Eukaryota</taxon>
        <taxon>Fungi</taxon>
        <taxon>Dikarya</taxon>
        <taxon>Ascomycota</taxon>
        <taxon>Pezizomycotina</taxon>
        <taxon>Eurotiomycetes</taxon>
        <taxon>Chaetothyriomycetidae</taxon>
        <taxon>Chaetothyriales</taxon>
        <taxon>Herpotrichiellaceae</taxon>
        <taxon>Exophiala</taxon>
    </lineage>
</organism>
<evidence type="ECO:0000259" key="5">
    <source>
        <dbReference type="Pfam" id="PF08100"/>
    </source>
</evidence>
<dbReference type="InterPro" id="IPR029063">
    <property type="entry name" value="SAM-dependent_MTases_sf"/>
</dbReference>
<dbReference type="InterPro" id="IPR001077">
    <property type="entry name" value="COMT_C"/>
</dbReference>
<dbReference type="GO" id="GO:0008171">
    <property type="term" value="F:O-methyltransferase activity"/>
    <property type="evidence" value="ECO:0007669"/>
    <property type="project" value="InterPro"/>
</dbReference>
<dbReference type="EMBL" id="KN847523">
    <property type="protein sequence ID" value="KIV90848.1"/>
    <property type="molecule type" value="Genomic_DNA"/>
</dbReference>
<dbReference type="PANTHER" id="PTHR43712:SF2">
    <property type="entry name" value="O-METHYLTRANSFERASE CICE"/>
    <property type="match status" value="1"/>
</dbReference>
<feature type="domain" description="O-methyltransferase dimerisation" evidence="5">
    <location>
        <begin position="74"/>
        <end position="149"/>
    </location>
</feature>